<reference evidence="3" key="1">
    <citation type="submission" date="2016-03" db="EMBL/GenBank/DDBJ databases">
        <authorList>
            <person name="Guldener U."/>
        </authorList>
    </citation>
    <scope>NUCLEOTIDE SEQUENCE [LARGE SCALE GENOMIC DNA]</scope>
</reference>
<organism evidence="2 3">
    <name type="scientific">Rhynchosporium secalis</name>
    <name type="common">Barley scald fungus</name>
    <dbReference type="NCBI Taxonomy" id="38038"/>
    <lineage>
        <taxon>Eukaryota</taxon>
        <taxon>Fungi</taxon>
        <taxon>Dikarya</taxon>
        <taxon>Ascomycota</taxon>
        <taxon>Pezizomycotina</taxon>
        <taxon>Leotiomycetes</taxon>
        <taxon>Helotiales</taxon>
        <taxon>Ploettnerulaceae</taxon>
        <taxon>Rhynchosporium</taxon>
    </lineage>
</organism>
<dbReference type="Proteomes" id="UP000177625">
    <property type="component" value="Unassembled WGS sequence"/>
</dbReference>
<dbReference type="AlphaFoldDB" id="A0A1E1M694"/>
<dbReference type="SUPFAM" id="SSF63829">
    <property type="entry name" value="Calcium-dependent phosphotriesterase"/>
    <property type="match status" value="1"/>
</dbReference>
<accession>A0A1E1M694</accession>
<dbReference type="InterPro" id="IPR013658">
    <property type="entry name" value="SGL"/>
</dbReference>
<protein>
    <submittedName>
        <fullName evidence="2">Related to lactonohydrolase</fullName>
    </submittedName>
</protein>
<dbReference type="Gene3D" id="2.120.10.30">
    <property type="entry name" value="TolB, C-terminal domain"/>
    <property type="match status" value="1"/>
</dbReference>
<dbReference type="PANTHER" id="PTHR47064">
    <property type="entry name" value="PUTATIVE (AFU_ORTHOLOGUE AFUA_1G08990)-RELATED"/>
    <property type="match status" value="1"/>
</dbReference>
<gene>
    <name evidence="2" type="ORF">RSE6_04827</name>
</gene>
<evidence type="ECO:0000259" key="1">
    <source>
        <dbReference type="Pfam" id="PF08450"/>
    </source>
</evidence>
<name>A0A1E1M694_RHYSE</name>
<dbReference type="InterPro" id="IPR052988">
    <property type="entry name" value="Oryzine_lactonohydrolase"/>
</dbReference>
<keyword evidence="3" id="KW-1185">Reference proteome</keyword>
<evidence type="ECO:0000313" key="3">
    <source>
        <dbReference type="Proteomes" id="UP000177625"/>
    </source>
</evidence>
<proteinExistence type="predicted"/>
<dbReference type="EMBL" id="FJVC01000183">
    <property type="protein sequence ID" value="CZT44629.1"/>
    <property type="molecule type" value="Genomic_DNA"/>
</dbReference>
<sequence length="385" mass="41899">MRSQILLSITACTRIHHANAAGFSGTNATSISIPSEFQYLLPDGYTGNLSQGFVNTRLPDNTNSSLQNLFKSAAAAPFVSYSQDFDEIMGTSPDITLLSDRPDVGVVNLDTGAVSLPAVESTPLTNPNGGYYFNGSVYFGAIGNFNNSYGSGVFAMDTKKNETRTVLNTYLGLPFNGVDDITWATKRNADNTTSSYMFFTDVSFQAFAPIFKNRTPLLPNAVWRWDPQLDQVLPVISKNDVGLPNGIRVNAENNKLYVTDSGSTVIYGAGAETNSTSPAIYEIALDDKMRPVNKRLFGIAREGLADGLKIDDLGRVWTGEYEGVTVRSREGKVLGIFNSQYFQKGNAGHLANFALAGDKLVLLSLDRLWMVRLNQTVTSKSVSEI</sequence>
<keyword evidence="2" id="KW-0378">Hydrolase</keyword>
<dbReference type="PANTHER" id="PTHR47064:SF2">
    <property type="entry name" value="SMP-30_GLUCONOLACTONASE_LRE-LIKE REGION DOMAIN-CONTAINING PROTEIN-RELATED"/>
    <property type="match status" value="1"/>
</dbReference>
<dbReference type="Pfam" id="PF08450">
    <property type="entry name" value="SGL"/>
    <property type="match status" value="1"/>
</dbReference>
<feature type="domain" description="SMP-30/Gluconolactonase/LRE-like region" evidence="1">
    <location>
        <begin position="220"/>
        <end position="334"/>
    </location>
</feature>
<dbReference type="InterPro" id="IPR011042">
    <property type="entry name" value="6-blade_b-propeller_TolB-like"/>
</dbReference>
<dbReference type="GO" id="GO:0016787">
    <property type="term" value="F:hydrolase activity"/>
    <property type="evidence" value="ECO:0007669"/>
    <property type="project" value="UniProtKB-KW"/>
</dbReference>
<evidence type="ECO:0000313" key="2">
    <source>
        <dbReference type="EMBL" id="CZT44629.1"/>
    </source>
</evidence>